<dbReference type="EMBL" id="CCYD01003055">
    <property type="protein sequence ID" value="CEG49457.1"/>
    <property type="molecule type" value="Genomic_DNA"/>
</dbReference>
<feature type="compositionally biased region" description="Basic and acidic residues" evidence="1">
    <location>
        <begin position="1"/>
        <end position="12"/>
    </location>
</feature>
<name>A0A0P1B6S8_PLAHL</name>
<dbReference type="Proteomes" id="UP000054928">
    <property type="component" value="Unassembled WGS sequence"/>
</dbReference>
<accession>A0A0P1B6S8</accession>
<evidence type="ECO:0000256" key="1">
    <source>
        <dbReference type="SAM" id="MobiDB-lite"/>
    </source>
</evidence>
<feature type="region of interest" description="Disordered" evidence="1">
    <location>
        <begin position="1"/>
        <end position="20"/>
    </location>
</feature>
<keyword evidence="3" id="KW-1185">Reference proteome</keyword>
<organism evidence="2 3">
    <name type="scientific">Plasmopara halstedii</name>
    <name type="common">Downy mildew of sunflower</name>
    <dbReference type="NCBI Taxonomy" id="4781"/>
    <lineage>
        <taxon>Eukaryota</taxon>
        <taxon>Sar</taxon>
        <taxon>Stramenopiles</taxon>
        <taxon>Oomycota</taxon>
        <taxon>Peronosporomycetes</taxon>
        <taxon>Peronosporales</taxon>
        <taxon>Peronosporaceae</taxon>
        <taxon>Plasmopara</taxon>
    </lineage>
</organism>
<dbReference type="GeneID" id="36402275"/>
<protein>
    <submittedName>
        <fullName evidence="2">Uncharacterized protein</fullName>
    </submittedName>
</protein>
<proteinExistence type="predicted"/>
<dbReference type="RefSeq" id="XP_024585826.1">
    <property type="nucleotide sequence ID" value="XM_024720648.1"/>
</dbReference>
<dbReference type="AlphaFoldDB" id="A0A0P1B6S8"/>
<evidence type="ECO:0000313" key="2">
    <source>
        <dbReference type="EMBL" id="CEG49457.1"/>
    </source>
</evidence>
<sequence length="70" mass="7828">MLSPDVDQRAGENDGCDDGSPEYLALLSCLIFYRMGSCQHQRFWAIAVYRATSVEPVTANRSLDFRNGVI</sequence>
<reference evidence="3" key="1">
    <citation type="submission" date="2014-09" db="EMBL/GenBank/DDBJ databases">
        <authorList>
            <person name="Sharma Rahul"/>
            <person name="Thines Marco"/>
        </authorList>
    </citation>
    <scope>NUCLEOTIDE SEQUENCE [LARGE SCALE GENOMIC DNA]</scope>
</reference>
<evidence type="ECO:0000313" key="3">
    <source>
        <dbReference type="Proteomes" id="UP000054928"/>
    </source>
</evidence>